<feature type="compositionally biased region" description="Low complexity" evidence="2">
    <location>
        <begin position="45"/>
        <end position="54"/>
    </location>
</feature>
<feature type="transmembrane region" description="Helical" evidence="3">
    <location>
        <begin position="61"/>
        <end position="86"/>
    </location>
</feature>
<dbReference type="SMART" id="SM00184">
    <property type="entry name" value="RING"/>
    <property type="match status" value="1"/>
</dbReference>
<name>A0AB34FVQ0_9HYPO</name>
<keyword evidence="3" id="KW-0812">Transmembrane</keyword>
<feature type="compositionally biased region" description="Basic and acidic residues" evidence="2">
    <location>
        <begin position="205"/>
        <end position="215"/>
    </location>
</feature>
<dbReference type="Pfam" id="PF13639">
    <property type="entry name" value="zf-RING_2"/>
    <property type="match status" value="1"/>
</dbReference>
<evidence type="ECO:0000313" key="5">
    <source>
        <dbReference type="EMBL" id="KAJ6442954.1"/>
    </source>
</evidence>
<feature type="compositionally biased region" description="Low complexity" evidence="2">
    <location>
        <begin position="20"/>
        <end position="29"/>
    </location>
</feature>
<dbReference type="GO" id="GO:0061630">
    <property type="term" value="F:ubiquitin protein ligase activity"/>
    <property type="evidence" value="ECO:0007669"/>
    <property type="project" value="TreeGrafter"/>
</dbReference>
<keyword evidence="6" id="KW-1185">Reference proteome</keyword>
<dbReference type="SUPFAM" id="SSF57850">
    <property type="entry name" value="RING/U-box"/>
    <property type="match status" value="1"/>
</dbReference>
<evidence type="ECO:0000256" key="2">
    <source>
        <dbReference type="SAM" id="MobiDB-lite"/>
    </source>
</evidence>
<dbReference type="Gene3D" id="3.30.40.10">
    <property type="entry name" value="Zinc/RING finger domain, C3HC4 (zinc finger)"/>
    <property type="match status" value="1"/>
</dbReference>
<keyword evidence="1" id="KW-0863">Zinc-finger</keyword>
<dbReference type="InterPro" id="IPR051826">
    <property type="entry name" value="E3_ubiquitin-ligase_domain"/>
</dbReference>
<dbReference type="InterPro" id="IPR001841">
    <property type="entry name" value="Znf_RING"/>
</dbReference>
<feature type="compositionally biased region" description="Polar residues" evidence="2">
    <location>
        <begin position="30"/>
        <end position="44"/>
    </location>
</feature>
<evidence type="ECO:0000256" key="3">
    <source>
        <dbReference type="SAM" id="Phobius"/>
    </source>
</evidence>
<dbReference type="PANTHER" id="PTHR22765">
    <property type="entry name" value="RING FINGER AND PROTEASE ASSOCIATED DOMAIN-CONTAINING"/>
    <property type="match status" value="1"/>
</dbReference>
<feature type="region of interest" description="Disordered" evidence="2">
    <location>
        <begin position="165"/>
        <end position="251"/>
    </location>
</feature>
<protein>
    <submittedName>
        <fullName evidence="5">RING-8 protein</fullName>
    </submittedName>
</protein>
<evidence type="ECO:0000256" key="1">
    <source>
        <dbReference type="PROSITE-ProRule" id="PRU00175"/>
    </source>
</evidence>
<feature type="compositionally biased region" description="Polar residues" evidence="2">
    <location>
        <begin position="439"/>
        <end position="456"/>
    </location>
</feature>
<keyword evidence="3" id="KW-0472">Membrane</keyword>
<feature type="compositionally biased region" description="Polar residues" evidence="2">
    <location>
        <begin position="387"/>
        <end position="404"/>
    </location>
</feature>
<dbReference type="AlphaFoldDB" id="A0AB34FVQ0"/>
<accession>A0AB34FVQ0</accession>
<feature type="domain" description="RING-type" evidence="4">
    <location>
        <begin position="270"/>
        <end position="312"/>
    </location>
</feature>
<organism evidence="5 6">
    <name type="scientific">Purpureocillium lavendulum</name>
    <dbReference type="NCBI Taxonomy" id="1247861"/>
    <lineage>
        <taxon>Eukaryota</taxon>
        <taxon>Fungi</taxon>
        <taxon>Dikarya</taxon>
        <taxon>Ascomycota</taxon>
        <taxon>Pezizomycotina</taxon>
        <taxon>Sordariomycetes</taxon>
        <taxon>Hypocreomycetidae</taxon>
        <taxon>Hypocreales</taxon>
        <taxon>Ophiocordycipitaceae</taxon>
        <taxon>Purpureocillium</taxon>
    </lineage>
</organism>
<evidence type="ECO:0000259" key="4">
    <source>
        <dbReference type="PROSITE" id="PS50089"/>
    </source>
</evidence>
<dbReference type="PROSITE" id="PS50089">
    <property type="entry name" value="ZF_RING_2"/>
    <property type="match status" value="1"/>
</dbReference>
<sequence>MAVLNQVLYEAVALVARATNTTTETPTPTSSGVQSPQTSKPTGTNQSNDNNNNNGGSSSPLLFFVALGFGVVFTNLWIIVGVKYCFRYNARNRARMTNEEGEPINLETVQRPHRRRREKKLMTMDEVNEKFPMMKYKSWVSERAREGLPTAGGVSVPASRANSLRDADGIVPDLTAKDRHSIEETRPSSEAANRAETTNAVTETTVKKDDEKPKPSVEQAPDAGQTSGTQEHAAPIPPGLQRVSSEDMDDDEHIDAALPPECLSAPGDSCAICIDTLEDDDDVRGLTCGHAFHAVCVDPWLTSRRACCPLCKADYYTPKPRPNQDADPNAANNNSLDPRSNSRLNLPNGLRAAWFRGSNSNSRSGSSLLRSGGNSRPRRSNRDQPPRSEQQAPAANPETPSQPASGGMLSSVRSALRFGRRNNEQPAASNAETTANEAVTPSQLESGNRPTAASTQ</sequence>
<feature type="compositionally biased region" description="Low complexity" evidence="2">
    <location>
        <begin position="323"/>
        <end position="338"/>
    </location>
</feature>
<evidence type="ECO:0000313" key="6">
    <source>
        <dbReference type="Proteomes" id="UP001163105"/>
    </source>
</evidence>
<dbReference type="EMBL" id="JAQHRD010000003">
    <property type="protein sequence ID" value="KAJ6442954.1"/>
    <property type="molecule type" value="Genomic_DNA"/>
</dbReference>
<comment type="caution">
    <text evidence="5">The sequence shown here is derived from an EMBL/GenBank/DDBJ whole genome shotgun (WGS) entry which is preliminary data.</text>
</comment>
<dbReference type="CDD" id="cd16473">
    <property type="entry name" value="RING-H2_RNF103"/>
    <property type="match status" value="1"/>
</dbReference>
<feature type="compositionally biased region" description="Basic and acidic residues" evidence="2">
    <location>
        <begin position="175"/>
        <end position="187"/>
    </location>
</feature>
<dbReference type="FunFam" id="3.30.40.10:FF:000539">
    <property type="entry name" value="Ring finger domain protein"/>
    <property type="match status" value="1"/>
</dbReference>
<reference evidence="5" key="1">
    <citation type="submission" date="2023-01" db="EMBL/GenBank/DDBJ databases">
        <title>The growth and conidiation of Purpureocillium lavendulum are regulated by nitrogen source and histone H3K14 acetylation.</title>
        <authorList>
            <person name="Tang P."/>
            <person name="Han J."/>
            <person name="Zhang C."/>
            <person name="Tang P."/>
            <person name="Qi F."/>
            <person name="Zhang K."/>
            <person name="Liang L."/>
        </authorList>
    </citation>
    <scope>NUCLEOTIDE SEQUENCE</scope>
    <source>
        <strain evidence="5">YMF1.00683</strain>
    </source>
</reference>
<keyword evidence="3" id="KW-1133">Transmembrane helix</keyword>
<dbReference type="GO" id="GO:0006511">
    <property type="term" value="P:ubiquitin-dependent protein catabolic process"/>
    <property type="evidence" value="ECO:0007669"/>
    <property type="project" value="TreeGrafter"/>
</dbReference>
<dbReference type="PANTHER" id="PTHR22765:SF434">
    <property type="entry name" value="GB|AAD18119.1-RELATED"/>
    <property type="match status" value="1"/>
</dbReference>
<feature type="region of interest" description="Disordered" evidence="2">
    <location>
        <begin position="319"/>
        <end position="456"/>
    </location>
</feature>
<dbReference type="GO" id="GO:0008270">
    <property type="term" value="F:zinc ion binding"/>
    <property type="evidence" value="ECO:0007669"/>
    <property type="project" value="UniProtKB-KW"/>
</dbReference>
<proteinExistence type="predicted"/>
<gene>
    <name evidence="5" type="ORF">O9K51_04133</name>
</gene>
<dbReference type="InterPro" id="IPR013083">
    <property type="entry name" value="Znf_RING/FYVE/PHD"/>
</dbReference>
<keyword evidence="1" id="KW-0479">Metal-binding</keyword>
<feature type="compositionally biased region" description="Low complexity" evidence="2">
    <location>
        <begin position="356"/>
        <end position="375"/>
    </location>
</feature>
<keyword evidence="1" id="KW-0862">Zinc</keyword>
<feature type="region of interest" description="Disordered" evidence="2">
    <location>
        <begin position="20"/>
        <end position="54"/>
    </location>
</feature>
<feature type="compositionally biased region" description="Low complexity" evidence="2">
    <location>
        <begin position="190"/>
        <end position="204"/>
    </location>
</feature>
<dbReference type="Proteomes" id="UP001163105">
    <property type="component" value="Unassembled WGS sequence"/>
</dbReference>
<feature type="compositionally biased region" description="Low complexity" evidence="2">
    <location>
        <begin position="427"/>
        <end position="438"/>
    </location>
</feature>
<dbReference type="GO" id="GO:0005737">
    <property type="term" value="C:cytoplasm"/>
    <property type="evidence" value="ECO:0007669"/>
    <property type="project" value="TreeGrafter"/>
</dbReference>